<dbReference type="NCBIfam" id="TIGR02677">
    <property type="entry name" value="TIGR02677 family protein"/>
    <property type="match status" value="1"/>
</dbReference>
<comment type="caution">
    <text evidence="1">The sequence shown here is derived from an EMBL/GenBank/DDBJ whole genome shotgun (WGS) entry which is preliminary data.</text>
</comment>
<dbReference type="Pfam" id="PF09660">
    <property type="entry name" value="DUF2397"/>
    <property type="match status" value="1"/>
</dbReference>
<gene>
    <name evidence="1" type="ORF">WMO64_03315</name>
</gene>
<keyword evidence="2" id="KW-1185">Reference proteome</keyword>
<name>A0ABV1E5A7_9FIRM</name>
<dbReference type="RefSeq" id="WP_349230999.1">
    <property type="nucleotide sequence ID" value="NZ_JBBMFK010000003.1"/>
</dbReference>
<organism evidence="1 2">
    <name type="scientific">Pseudoflavonifractor intestinihominis</name>
    <dbReference type="NCBI Taxonomy" id="3133171"/>
    <lineage>
        <taxon>Bacteria</taxon>
        <taxon>Bacillati</taxon>
        <taxon>Bacillota</taxon>
        <taxon>Clostridia</taxon>
        <taxon>Eubacteriales</taxon>
        <taxon>Oscillospiraceae</taxon>
        <taxon>Pseudoflavonifractor</taxon>
    </lineage>
</organism>
<accession>A0ABV1E5A7</accession>
<sequence length="495" mass="57582">MMQADLLENISETKYLSADNYTVYRTVMRIFYLEHQKMHYQMDRNAVLGLLRQQSLFAQYSPEQLAIDLQQLVKWKNLIPIQDPRKPRTIAEFKNRQFQYMMSQPAIEIERMTITLENLSSRTAALSASPFRRIREDLYRAEQLDGLSLREVQDWWEDLQEDFQRLSQSHQDYLREFYGPGMEMQMKAVEFITYKQNLVRYLEEFIQDLQHSVAQIGAQLERFSPEETAHILELVRRSALEIPRPQSEQTPGWEEELLTRCEGVWRSLLDWFTGSNSTARQVLNVTNEVIRRTVQNAALLVQMENMGVSNKAELRHLLTLFAGFQSVDEAHRLSALVFGVQQVRHFAFTAVRETERVDLSTYDEAPVSHLLQPRTRSYRPRMDRSGFADKSHEKAAQRQKILEEERALRQKVMGYIHGGKLDLAALDSPLSPDVRAVFLSWVAAANLSPDHRGRTQYGQAYTLERRGDRTCRLVCTDGTLTMPDCVLIFEEAGHE</sequence>
<dbReference type="EMBL" id="JBBMFK010000003">
    <property type="protein sequence ID" value="MEQ2442493.1"/>
    <property type="molecule type" value="Genomic_DNA"/>
</dbReference>
<protein>
    <submittedName>
        <fullName evidence="1">TIGR02677 family protein</fullName>
    </submittedName>
</protein>
<reference evidence="1 2" key="1">
    <citation type="submission" date="2024-03" db="EMBL/GenBank/DDBJ databases">
        <title>Human intestinal bacterial collection.</title>
        <authorList>
            <person name="Pauvert C."/>
            <person name="Hitch T.C.A."/>
            <person name="Clavel T."/>
        </authorList>
    </citation>
    <scope>NUCLEOTIDE SEQUENCE [LARGE SCALE GENOMIC DNA]</scope>
    <source>
        <strain evidence="1 2">CLA-AP-H29</strain>
    </source>
</reference>
<evidence type="ECO:0000313" key="2">
    <source>
        <dbReference type="Proteomes" id="UP001464378"/>
    </source>
</evidence>
<dbReference type="Proteomes" id="UP001464378">
    <property type="component" value="Unassembled WGS sequence"/>
</dbReference>
<evidence type="ECO:0000313" key="1">
    <source>
        <dbReference type="EMBL" id="MEQ2442493.1"/>
    </source>
</evidence>
<proteinExistence type="predicted"/>
<dbReference type="InterPro" id="IPR013493">
    <property type="entry name" value="CHP02677"/>
</dbReference>